<feature type="compositionally biased region" description="Gly residues" evidence="1">
    <location>
        <begin position="134"/>
        <end position="146"/>
    </location>
</feature>
<protein>
    <recommendedName>
        <fullName evidence="2">Transposase IS110-like N-terminal domain-containing protein</fullName>
    </recommendedName>
</protein>
<dbReference type="Pfam" id="PF01548">
    <property type="entry name" value="DEDD_Tnp_IS110"/>
    <property type="match status" value="1"/>
</dbReference>
<evidence type="ECO:0000313" key="3">
    <source>
        <dbReference type="EMBL" id="MCP2353722.1"/>
    </source>
</evidence>
<name>A0A9X2JY23_9ACTN</name>
<evidence type="ECO:0000313" key="4">
    <source>
        <dbReference type="Proteomes" id="UP001139648"/>
    </source>
</evidence>
<dbReference type="AlphaFoldDB" id="A0A9X2JY23"/>
<dbReference type="GO" id="GO:0006313">
    <property type="term" value="P:DNA transposition"/>
    <property type="evidence" value="ECO:0007669"/>
    <property type="project" value="InterPro"/>
</dbReference>
<feature type="region of interest" description="Disordered" evidence="1">
    <location>
        <begin position="129"/>
        <end position="151"/>
    </location>
</feature>
<comment type="caution">
    <text evidence="3">The sequence shown here is derived from an EMBL/GenBank/DDBJ whole genome shotgun (WGS) entry which is preliminary data.</text>
</comment>
<sequence>MFVGWDWGNVGHDVTVLAPDGAKIDQWALEHTEHSLTSALARLRRHGSPEELPVAIETTRGLVVDRLLAAGHPVMPIHPNAFNAIRPRWGAARAKTDAGDSFKLADYLRTAVLCSRPAGGAARIRSRTWRNRPGAGGHPFTGGRPMGGNLVDQMSLIQPSMPE</sequence>
<proteinExistence type="predicted"/>
<dbReference type="GO" id="GO:0003677">
    <property type="term" value="F:DNA binding"/>
    <property type="evidence" value="ECO:0007669"/>
    <property type="project" value="InterPro"/>
</dbReference>
<feature type="domain" description="Transposase IS110-like N-terminal" evidence="2">
    <location>
        <begin position="3"/>
        <end position="109"/>
    </location>
</feature>
<evidence type="ECO:0000256" key="1">
    <source>
        <dbReference type="SAM" id="MobiDB-lite"/>
    </source>
</evidence>
<dbReference type="Proteomes" id="UP001139648">
    <property type="component" value="Unassembled WGS sequence"/>
</dbReference>
<reference evidence="3" key="1">
    <citation type="submission" date="2022-06" db="EMBL/GenBank/DDBJ databases">
        <title>Sequencing the genomes of 1000 actinobacteria strains.</title>
        <authorList>
            <person name="Klenk H.-P."/>
        </authorList>
    </citation>
    <scope>NUCLEOTIDE SEQUENCE</scope>
    <source>
        <strain evidence="3">DSM 46694</strain>
    </source>
</reference>
<dbReference type="EMBL" id="JAMZEB010000001">
    <property type="protein sequence ID" value="MCP2353722.1"/>
    <property type="molecule type" value="Genomic_DNA"/>
</dbReference>
<organism evidence="3 4">
    <name type="scientific">Nonomuraea thailandensis</name>
    <dbReference type="NCBI Taxonomy" id="1188745"/>
    <lineage>
        <taxon>Bacteria</taxon>
        <taxon>Bacillati</taxon>
        <taxon>Actinomycetota</taxon>
        <taxon>Actinomycetes</taxon>
        <taxon>Streptosporangiales</taxon>
        <taxon>Streptosporangiaceae</taxon>
        <taxon>Nonomuraea</taxon>
    </lineage>
</organism>
<evidence type="ECO:0000259" key="2">
    <source>
        <dbReference type="Pfam" id="PF01548"/>
    </source>
</evidence>
<dbReference type="GO" id="GO:0004803">
    <property type="term" value="F:transposase activity"/>
    <property type="evidence" value="ECO:0007669"/>
    <property type="project" value="InterPro"/>
</dbReference>
<keyword evidence="4" id="KW-1185">Reference proteome</keyword>
<dbReference type="InterPro" id="IPR002525">
    <property type="entry name" value="Transp_IS110-like_N"/>
</dbReference>
<dbReference type="RefSeq" id="WP_253740233.1">
    <property type="nucleotide sequence ID" value="NZ_BAABKA010000038.1"/>
</dbReference>
<gene>
    <name evidence="3" type="ORF">HD597_000742</name>
</gene>
<accession>A0A9X2JY23</accession>